<comment type="similarity">
    <text evidence="2 14">Belongs to the DsbB family.</text>
</comment>
<keyword evidence="13 14" id="KW-0676">Redox-active center</keyword>
<keyword evidence="4 14" id="KW-1003">Cell membrane</keyword>
<dbReference type="HAMAP" id="MF_00286">
    <property type="entry name" value="DsbB"/>
    <property type="match status" value="1"/>
</dbReference>
<evidence type="ECO:0000313" key="16">
    <source>
        <dbReference type="EMBL" id="NSL55554.1"/>
    </source>
</evidence>
<name>A0ABX2ILJ2_9RHOO</name>
<dbReference type="InterPro" id="IPR023380">
    <property type="entry name" value="DsbB-like_sf"/>
</dbReference>
<dbReference type="PANTHER" id="PTHR36570">
    <property type="entry name" value="DISULFIDE BOND FORMATION PROTEIN B"/>
    <property type="match status" value="1"/>
</dbReference>
<feature type="transmembrane region" description="Helical" evidence="15">
    <location>
        <begin position="7"/>
        <end position="32"/>
    </location>
</feature>
<dbReference type="Proteomes" id="UP000778523">
    <property type="component" value="Unassembled WGS sequence"/>
</dbReference>
<evidence type="ECO:0000256" key="11">
    <source>
        <dbReference type="ARBA" id="ARBA00023157"/>
    </source>
</evidence>
<feature type="transmembrane region" description="Helical" evidence="15">
    <location>
        <begin position="44"/>
        <end position="62"/>
    </location>
</feature>
<keyword evidence="9 14" id="KW-0560">Oxidoreductase</keyword>
<keyword evidence="6 14" id="KW-0812">Transmembrane</keyword>
<dbReference type="RefSeq" id="WP_170021931.1">
    <property type="nucleotide sequence ID" value="NZ_JABCSC020000002.1"/>
</dbReference>
<keyword evidence="11 14" id="KW-1015">Disulfide bond</keyword>
<dbReference type="InterPro" id="IPR050183">
    <property type="entry name" value="DsbB"/>
</dbReference>
<gene>
    <name evidence="14" type="primary">dsbB</name>
    <name evidence="16" type="ORF">HJ583_011000</name>
</gene>
<evidence type="ECO:0000256" key="10">
    <source>
        <dbReference type="ARBA" id="ARBA00023136"/>
    </source>
</evidence>
<evidence type="ECO:0000256" key="1">
    <source>
        <dbReference type="ARBA" id="ARBA00004429"/>
    </source>
</evidence>
<evidence type="ECO:0000256" key="12">
    <source>
        <dbReference type="ARBA" id="ARBA00023186"/>
    </source>
</evidence>
<comment type="subcellular location">
    <subcellularLocation>
        <location evidence="1">Cell inner membrane</location>
        <topology evidence="1">Multi-pass membrane protein</topology>
    </subcellularLocation>
    <subcellularLocation>
        <location evidence="14">Cell membrane</location>
        <topology evidence="14">Multi-pass membrane protein</topology>
    </subcellularLocation>
</comment>
<evidence type="ECO:0000256" key="2">
    <source>
        <dbReference type="ARBA" id="ARBA00008823"/>
    </source>
</evidence>
<feature type="topological domain" description="Cytoplasmic" evidence="14">
    <location>
        <begin position="161"/>
        <end position="169"/>
    </location>
</feature>
<dbReference type="PANTHER" id="PTHR36570:SF3">
    <property type="entry name" value="DISULFIDE BOND FORMATION PROTEIN B"/>
    <property type="match status" value="1"/>
</dbReference>
<feature type="topological domain" description="Periplasmic" evidence="14">
    <location>
        <begin position="28"/>
        <end position="45"/>
    </location>
</feature>
<evidence type="ECO:0000256" key="15">
    <source>
        <dbReference type="SAM" id="Phobius"/>
    </source>
</evidence>
<dbReference type="Pfam" id="PF02600">
    <property type="entry name" value="DsbB"/>
    <property type="match status" value="1"/>
</dbReference>
<evidence type="ECO:0000256" key="7">
    <source>
        <dbReference type="ARBA" id="ARBA00022982"/>
    </source>
</evidence>
<comment type="function">
    <text evidence="14">Required for disulfide bond formation in some periplasmic proteins. Acts by oxidizing the DsbA protein.</text>
</comment>
<evidence type="ECO:0000256" key="5">
    <source>
        <dbReference type="ARBA" id="ARBA00022519"/>
    </source>
</evidence>
<evidence type="ECO:0000256" key="4">
    <source>
        <dbReference type="ARBA" id="ARBA00022475"/>
    </source>
</evidence>
<dbReference type="Gene3D" id="1.20.1550.10">
    <property type="entry name" value="DsbB-like"/>
    <property type="match status" value="1"/>
</dbReference>
<feature type="transmembrane region" description="Helical" evidence="15">
    <location>
        <begin position="139"/>
        <end position="159"/>
    </location>
</feature>
<accession>A0ABX2ILJ2</accession>
<keyword evidence="10 14" id="KW-0472">Membrane</keyword>
<keyword evidence="5" id="KW-0997">Cell inner membrane</keyword>
<keyword evidence="12 14" id="KW-0143">Chaperone</keyword>
<dbReference type="EMBL" id="JABCSC020000002">
    <property type="protein sequence ID" value="NSL55554.1"/>
    <property type="molecule type" value="Genomic_DNA"/>
</dbReference>
<comment type="caution">
    <text evidence="14">Lacks conserved residue(s) required for the propagation of feature annotation.</text>
</comment>
<dbReference type="SUPFAM" id="SSF158442">
    <property type="entry name" value="DsbB-like"/>
    <property type="match status" value="1"/>
</dbReference>
<feature type="transmembrane region" description="Helical" evidence="15">
    <location>
        <begin position="69"/>
        <end position="90"/>
    </location>
</feature>
<keyword evidence="3 14" id="KW-0813">Transport</keyword>
<evidence type="ECO:0000256" key="14">
    <source>
        <dbReference type="HAMAP-Rule" id="MF_00286"/>
    </source>
</evidence>
<evidence type="ECO:0000256" key="13">
    <source>
        <dbReference type="ARBA" id="ARBA00023284"/>
    </source>
</evidence>
<feature type="topological domain" description="Periplasmic" evidence="14">
    <location>
        <begin position="87"/>
        <end position="141"/>
    </location>
</feature>
<reference evidence="16 17" key="1">
    <citation type="submission" date="2020-06" db="EMBL/GenBank/DDBJ databases">
        <title>Draft genome of Uliginosibacterium sp. IMCC34675.</title>
        <authorList>
            <person name="Song J."/>
        </authorList>
    </citation>
    <scope>NUCLEOTIDE SEQUENCE [LARGE SCALE GENOMIC DNA]</scope>
    <source>
        <strain evidence="16 17">IMCC34675</strain>
    </source>
</reference>
<evidence type="ECO:0000256" key="3">
    <source>
        <dbReference type="ARBA" id="ARBA00022448"/>
    </source>
</evidence>
<keyword evidence="17" id="KW-1185">Reference proteome</keyword>
<evidence type="ECO:0000313" key="17">
    <source>
        <dbReference type="Proteomes" id="UP000778523"/>
    </source>
</evidence>
<evidence type="ECO:0000256" key="9">
    <source>
        <dbReference type="ARBA" id="ARBA00023002"/>
    </source>
</evidence>
<feature type="topological domain" description="Cytoplasmic" evidence="14">
    <location>
        <begin position="1"/>
        <end position="10"/>
    </location>
</feature>
<protein>
    <recommendedName>
        <fullName evidence="14">Disulfide bond formation protein B</fullName>
    </recommendedName>
    <alternativeName>
        <fullName evidence="14">Disulfide oxidoreductase</fullName>
    </alternativeName>
</protein>
<evidence type="ECO:0000256" key="6">
    <source>
        <dbReference type="ARBA" id="ARBA00022692"/>
    </source>
</evidence>
<keyword evidence="8 14" id="KW-1133">Transmembrane helix</keyword>
<comment type="caution">
    <text evidence="16">The sequence shown here is derived from an EMBL/GenBank/DDBJ whole genome shotgun (WGS) entry which is preliminary data.</text>
</comment>
<dbReference type="InterPro" id="IPR003752">
    <property type="entry name" value="DiS_bond_form_DsbB/BdbC"/>
</dbReference>
<organism evidence="16 17">
    <name type="scientific">Uliginosibacterium aquaticum</name>
    <dbReference type="NCBI Taxonomy" id="2731212"/>
    <lineage>
        <taxon>Bacteria</taxon>
        <taxon>Pseudomonadati</taxon>
        <taxon>Pseudomonadota</taxon>
        <taxon>Betaproteobacteria</taxon>
        <taxon>Rhodocyclales</taxon>
        <taxon>Zoogloeaceae</taxon>
        <taxon>Uliginosibacterium</taxon>
    </lineage>
</organism>
<sequence>MYTRYPLRLVFSAIFAWCAGLIGFGLILQHFGGYEPCPMCIMQRYAFVACAAIALIAVIHNAPGAGRRLYAFLIAASAIAGASVSVRQIMLQRNPPAETVCGPDLAYLLNSFPLGDAFPMIFQGTGDCSKADPFLGLTIAEWALLNFTLVALVALWQLARRTPERRRFG</sequence>
<evidence type="ECO:0000256" key="8">
    <source>
        <dbReference type="ARBA" id="ARBA00022989"/>
    </source>
</evidence>
<dbReference type="InterPro" id="IPR022920">
    <property type="entry name" value="Disulphide_bond_form_DsbB"/>
</dbReference>
<feature type="disulfide bond" description="Redox-active" evidence="14">
    <location>
        <begin position="37"/>
        <end position="40"/>
    </location>
</feature>
<keyword evidence="7 14" id="KW-0249">Electron transport</keyword>
<proteinExistence type="inferred from homology"/>